<sequence length="150" mass="17760">MLDESVDYAIAAQAFHWFNPQQAQSEFIRILKPGGWLVLLWNSRRLESTQFLRDYEALLQRYGTDYKEIRHNTTTDHLLSLELPNRPFEHRSFYNEQLFDFEALTGRLLSSSYVPTANDANFKQMLEALKEIFDRENRAGYVRLEYDTKG</sequence>
<dbReference type="AlphaFoldDB" id="A0A2W4X389"/>
<dbReference type="EMBL" id="QBMP01000200">
    <property type="protein sequence ID" value="PZO49937.1"/>
    <property type="molecule type" value="Genomic_DNA"/>
</dbReference>
<dbReference type="InterPro" id="IPR013216">
    <property type="entry name" value="Methyltransf_11"/>
</dbReference>
<organism evidence="2 3">
    <name type="scientific">Phormidesmis priestleyi</name>
    <dbReference type="NCBI Taxonomy" id="268141"/>
    <lineage>
        <taxon>Bacteria</taxon>
        <taxon>Bacillati</taxon>
        <taxon>Cyanobacteriota</taxon>
        <taxon>Cyanophyceae</taxon>
        <taxon>Leptolyngbyales</taxon>
        <taxon>Leptolyngbyaceae</taxon>
        <taxon>Phormidesmis</taxon>
    </lineage>
</organism>
<dbReference type="CDD" id="cd02440">
    <property type="entry name" value="AdoMet_MTases"/>
    <property type="match status" value="1"/>
</dbReference>
<dbReference type="Proteomes" id="UP000249794">
    <property type="component" value="Unassembled WGS sequence"/>
</dbReference>
<proteinExistence type="predicted"/>
<evidence type="ECO:0000313" key="2">
    <source>
        <dbReference type="EMBL" id="PZO49937.1"/>
    </source>
</evidence>
<dbReference type="GO" id="GO:0008757">
    <property type="term" value="F:S-adenosylmethionine-dependent methyltransferase activity"/>
    <property type="evidence" value="ECO:0007669"/>
    <property type="project" value="InterPro"/>
</dbReference>
<dbReference type="Gene3D" id="3.40.50.150">
    <property type="entry name" value="Vaccinia Virus protein VP39"/>
    <property type="match status" value="1"/>
</dbReference>
<accession>A0A2W4X389</accession>
<reference evidence="2 3" key="2">
    <citation type="submission" date="2018-06" db="EMBL/GenBank/DDBJ databases">
        <title>Metagenomic assembly of (sub)arctic Cyanobacteria and their associated microbiome from non-axenic cultures.</title>
        <authorList>
            <person name="Baurain D."/>
        </authorList>
    </citation>
    <scope>NUCLEOTIDE SEQUENCE [LARGE SCALE GENOMIC DNA]</scope>
    <source>
        <strain evidence="2">ULC027bin1</strain>
    </source>
</reference>
<evidence type="ECO:0000313" key="3">
    <source>
        <dbReference type="Proteomes" id="UP000249794"/>
    </source>
</evidence>
<evidence type="ECO:0000259" key="1">
    <source>
        <dbReference type="Pfam" id="PF08241"/>
    </source>
</evidence>
<dbReference type="InterPro" id="IPR029063">
    <property type="entry name" value="SAM-dependent_MTases_sf"/>
</dbReference>
<protein>
    <recommendedName>
        <fullName evidence="1">Methyltransferase type 11 domain-containing protein</fullName>
    </recommendedName>
</protein>
<name>A0A2W4X389_9CYAN</name>
<dbReference type="SUPFAM" id="SSF53335">
    <property type="entry name" value="S-adenosyl-L-methionine-dependent methyltransferases"/>
    <property type="match status" value="1"/>
</dbReference>
<dbReference type="Pfam" id="PF08241">
    <property type="entry name" value="Methyltransf_11"/>
    <property type="match status" value="1"/>
</dbReference>
<gene>
    <name evidence="2" type="ORF">DCF15_16390</name>
</gene>
<comment type="caution">
    <text evidence="2">The sequence shown here is derived from an EMBL/GenBank/DDBJ whole genome shotgun (WGS) entry which is preliminary data.</text>
</comment>
<reference evidence="3" key="1">
    <citation type="submission" date="2018-04" db="EMBL/GenBank/DDBJ databases">
        <authorList>
            <person name="Cornet L."/>
        </authorList>
    </citation>
    <scope>NUCLEOTIDE SEQUENCE [LARGE SCALE GENOMIC DNA]</scope>
</reference>
<feature type="domain" description="Methyltransferase type 11" evidence="1">
    <location>
        <begin position="3"/>
        <end position="39"/>
    </location>
</feature>